<dbReference type="InterPro" id="IPR011110">
    <property type="entry name" value="Reg_prop"/>
</dbReference>
<name>A0A1M4SED5_9BACT</name>
<dbReference type="AlphaFoldDB" id="A0A1M4SED5"/>
<evidence type="ECO:0000256" key="3">
    <source>
        <dbReference type="ARBA" id="ARBA00023125"/>
    </source>
</evidence>
<dbReference type="PANTHER" id="PTHR43547:SF2">
    <property type="entry name" value="HYBRID SIGNAL TRANSDUCTION HISTIDINE KINASE C"/>
    <property type="match status" value="1"/>
</dbReference>
<keyword evidence="5" id="KW-1133">Transmembrane helix</keyword>
<dbReference type="GO" id="GO:0003700">
    <property type="term" value="F:DNA-binding transcription factor activity"/>
    <property type="evidence" value="ECO:0007669"/>
    <property type="project" value="InterPro"/>
</dbReference>
<evidence type="ECO:0000256" key="2">
    <source>
        <dbReference type="ARBA" id="ARBA00023015"/>
    </source>
</evidence>
<keyword evidence="4" id="KW-0804">Transcription</keyword>
<dbReference type="PROSITE" id="PS01124">
    <property type="entry name" value="HTH_ARAC_FAMILY_2"/>
    <property type="match status" value="1"/>
</dbReference>
<keyword evidence="1" id="KW-0597">Phosphoprotein</keyword>
<dbReference type="InterPro" id="IPR009057">
    <property type="entry name" value="Homeodomain-like_sf"/>
</dbReference>
<dbReference type="Gene3D" id="2.130.10.10">
    <property type="entry name" value="YVTN repeat-like/Quinoprotein amine dehydrogenase"/>
    <property type="match status" value="2"/>
</dbReference>
<dbReference type="Proteomes" id="UP000184164">
    <property type="component" value="Unassembled WGS sequence"/>
</dbReference>
<proteinExistence type="predicted"/>
<gene>
    <name evidence="7" type="ORF">SAMN05444274_1011</name>
</gene>
<dbReference type="RefSeq" id="WP_072997790.1">
    <property type="nucleotide sequence ID" value="NZ_FQUM01000001.1"/>
</dbReference>
<reference evidence="7 8" key="1">
    <citation type="submission" date="2016-11" db="EMBL/GenBank/DDBJ databases">
        <authorList>
            <person name="Jaros S."/>
            <person name="Januszkiewicz K."/>
            <person name="Wedrychowicz H."/>
        </authorList>
    </citation>
    <scope>NUCLEOTIDE SEQUENCE [LARGE SCALE GENOMIC DNA]</scope>
    <source>
        <strain evidence="7 8">DSM 26910</strain>
    </source>
</reference>
<dbReference type="Gene3D" id="1.10.10.60">
    <property type="entry name" value="Homeodomain-like"/>
    <property type="match status" value="1"/>
</dbReference>
<evidence type="ECO:0000259" key="6">
    <source>
        <dbReference type="PROSITE" id="PS01124"/>
    </source>
</evidence>
<keyword evidence="8" id="KW-1185">Reference proteome</keyword>
<keyword evidence="3" id="KW-0238">DNA-binding</keyword>
<evidence type="ECO:0000256" key="5">
    <source>
        <dbReference type="SAM" id="Phobius"/>
    </source>
</evidence>
<dbReference type="GO" id="GO:0000155">
    <property type="term" value="F:phosphorelay sensor kinase activity"/>
    <property type="evidence" value="ECO:0007669"/>
    <property type="project" value="TreeGrafter"/>
</dbReference>
<dbReference type="STRING" id="1484053.SAMN05444274_1011"/>
<dbReference type="SMART" id="SM00342">
    <property type="entry name" value="HTH_ARAC"/>
    <property type="match status" value="1"/>
</dbReference>
<evidence type="ECO:0000313" key="8">
    <source>
        <dbReference type="Proteomes" id="UP000184164"/>
    </source>
</evidence>
<accession>A0A1M4SED5</accession>
<keyword evidence="2" id="KW-0805">Transcription regulation</keyword>
<sequence>MQKIKFLLLLILMLPSTKFFAREIVFHRYSVDDGMPSSMVNVVFQSHTGFIWFGTKEGLARFDGHNIVPIPLPDDDFDQISKLRITSLCEDDDHNLWIGTTYGVLCYNQLTEKFKHYLFDEENPLDLSRFVNYLTFSDEWGLWAGTRNGIFYLDKEKDQFVVYPHFAHHNEFKSITMGERIVNALFFDRLGYLWVGTAGNGINRLNLKEHSKQVFLHEPNNPSTPCSNFVETIFEDSFGVLWFGTTIGLARFDREKESFYCITKGNGKFGLSDDHVTSIMEDTKGNLYIGTKNGLDYYKRREEEIVKYQHYPHDLYSISSSIINCCFHDRSGTYWVGTMHGANSFSYRNHHFDLYQSVPNDKSTLANNMLRTIVADKQGNIWMGTQNEGIERFDRRLRRFFHYRQNSSAANHILTSFLSGAGELYFGTEEGILKYNQPKDRFDLFDFGGIYEFSDRGIYEIVEDKYGNLYFSEMDRGIFRYDKNSKKIEKLDLHLDQIDPSRVNNIKVMHIDSSGKLWFSLQMSGVGRYDLETGHTEHWNKEDNGLASNQVWDIFENEKGIWLGTENGLCFYNDSTNTFDNFNIQDGLPGPIVVSILEDDNKHLWLGTNKGLSYFEPENRTFVNYSGSDGLQGEIFEYKVKQKIGELLLFGGNNGFNVFNPNEFTRNPYIPVPRFTNLSIFKHTVSPNQKVGGNIPLKRSMVFEEQINLKDSHEDIEIEFSAFSYVDSDKNSYKYYFAEKGDTAAWTYTTGEKNSLSFSSLKPGDYELRIKAANCDGIWSEEPVSVTIKVTRDLRKLIGYISNAFLVLVIAVLLIYFRKVLKQFLPEWRRKKQQPDSAHSLPRFKLDPHLDPRTKKDLQLLIESMERERLFLDKRLTKIQLAAHLKISLAQLSKLLKEQLDVGFNDFVNYYRVEAVKEMMSDPKNKDFTLLSIAEDCGFNSKTSFYRIFKNFMGLTPAEYFEKYVEVPEKE</sequence>
<dbReference type="InterPro" id="IPR013783">
    <property type="entry name" value="Ig-like_fold"/>
</dbReference>
<dbReference type="Gene3D" id="2.60.40.10">
    <property type="entry name" value="Immunoglobulins"/>
    <property type="match status" value="1"/>
</dbReference>
<dbReference type="SUPFAM" id="SSF46689">
    <property type="entry name" value="Homeodomain-like"/>
    <property type="match status" value="1"/>
</dbReference>
<dbReference type="Pfam" id="PF07495">
    <property type="entry name" value="Y_Y_Y"/>
    <property type="match status" value="1"/>
</dbReference>
<organism evidence="7 8">
    <name type="scientific">Mariniphaga anaerophila</name>
    <dbReference type="NCBI Taxonomy" id="1484053"/>
    <lineage>
        <taxon>Bacteria</taxon>
        <taxon>Pseudomonadati</taxon>
        <taxon>Bacteroidota</taxon>
        <taxon>Bacteroidia</taxon>
        <taxon>Marinilabiliales</taxon>
        <taxon>Prolixibacteraceae</taxon>
        <taxon>Mariniphaga</taxon>
    </lineage>
</organism>
<dbReference type="PROSITE" id="PS00041">
    <property type="entry name" value="HTH_ARAC_FAMILY_1"/>
    <property type="match status" value="1"/>
</dbReference>
<feature type="domain" description="HTH araC/xylS-type" evidence="6">
    <location>
        <begin position="855"/>
        <end position="963"/>
    </location>
</feature>
<dbReference type="PANTHER" id="PTHR43547">
    <property type="entry name" value="TWO-COMPONENT HISTIDINE KINASE"/>
    <property type="match status" value="1"/>
</dbReference>
<dbReference type="InterPro" id="IPR015943">
    <property type="entry name" value="WD40/YVTN_repeat-like_dom_sf"/>
</dbReference>
<dbReference type="Pfam" id="PF07494">
    <property type="entry name" value="Reg_prop"/>
    <property type="match status" value="5"/>
</dbReference>
<dbReference type="InterPro" id="IPR011123">
    <property type="entry name" value="Y_Y_Y"/>
</dbReference>
<dbReference type="InterPro" id="IPR018062">
    <property type="entry name" value="HTH_AraC-typ_CS"/>
</dbReference>
<dbReference type="EMBL" id="FQUM01000001">
    <property type="protein sequence ID" value="SHE30556.1"/>
    <property type="molecule type" value="Genomic_DNA"/>
</dbReference>
<keyword evidence="5" id="KW-0812">Transmembrane</keyword>
<dbReference type="GO" id="GO:0043565">
    <property type="term" value="F:sequence-specific DNA binding"/>
    <property type="evidence" value="ECO:0007669"/>
    <property type="project" value="InterPro"/>
</dbReference>
<dbReference type="OrthoDB" id="681130at2"/>
<evidence type="ECO:0000256" key="1">
    <source>
        <dbReference type="ARBA" id="ARBA00022553"/>
    </source>
</evidence>
<evidence type="ECO:0000313" key="7">
    <source>
        <dbReference type="EMBL" id="SHE30556.1"/>
    </source>
</evidence>
<keyword evidence="5" id="KW-0472">Membrane</keyword>
<evidence type="ECO:0000256" key="4">
    <source>
        <dbReference type="ARBA" id="ARBA00023163"/>
    </source>
</evidence>
<dbReference type="Pfam" id="PF12833">
    <property type="entry name" value="HTH_18"/>
    <property type="match status" value="1"/>
</dbReference>
<dbReference type="InterPro" id="IPR018060">
    <property type="entry name" value="HTH_AraC"/>
</dbReference>
<dbReference type="SUPFAM" id="SSF63829">
    <property type="entry name" value="Calcium-dependent phosphotriesterase"/>
    <property type="match status" value="3"/>
</dbReference>
<protein>
    <submittedName>
        <fullName evidence="7">Ligand-binding sensor domain-containing protein</fullName>
    </submittedName>
</protein>
<feature type="transmembrane region" description="Helical" evidence="5">
    <location>
        <begin position="797"/>
        <end position="817"/>
    </location>
</feature>